<keyword evidence="1" id="KW-0175">Coiled coil</keyword>
<feature type="coiled-coil region" evidence="1">
    <location>
        <begin position="44"/>
        <end position="111"/>
    </location>
</feature>
<name>A0A0F7L7I8_9VIRU</name>
<evidence type="ECO:0000256" key="1">
    <source>
        <dbReference type="SAM" id="Coils"/>
    </source>
</evidence>
<evidence type="ECO:0000256" key="2">
    <source>
        <dbReference type="SAM" id="MobiDB-lite"/>
    </source>
</evidence>
<sequence>MTQENEVVQPITEQTEAPTETKVEATQEVKEMKFTQDQLDKVISSRLEAERRKYEKKLQEEENQKAEIIKQKQLEEAKTKQDLEKIMQDRLSEKEQELNRYKNQIKKEKVDNSILSVASSNKAISPAQVVALLKDEVKYTDDGRIEIVDNNSNVRYNSQGELLTIEDRVKEFLDSNPHFRQGSLSGSGSQSAIGGKTVKPFNLQDLDLTKPEDRKAYAEYRAKRDSGAVEINLNK</sequence>
<organism evidence="3">
    <name type="scientific">uncultured marine virus</name>
    <dbReference type="NCBI Taxonomy" id="186617"/>
    <lineage>
        <taxon>Viruses</taxon>
        <taxon>environmental samples</taxon>
    </lineage>
</organism>
<dbReference type="EMBL" id="KR029605">
    <property type="protein sequence ID" value="AKH48559.1"/>
    <property type="molecule type" value="Genomic_DNA"/>
</dbReference>
<reference evidence="3" key="1">
    <citation type="journal article" date="2015" name="Front. Microbiol.">
        <title>Combining genomic sequencing methods to explore viral diversity and reveal potential virus-host interactions.</title>
        <authorList>
            <person name="Chow C.E."/>
            <person name="Winget D.M."/>
            <person name="White R.A.III."/>
            <person name="Hallam S.J."/>
            <person name="Suttle C.A."/>
        </authorList>
    </citation>
    <scope>NUCLEOTIDE SEQUENCE</scope>
    <source>
        <strain evidence="3">Oxic1_10</strain>
    </source>
</reference>
<evidence type="ECO:0000313" key="3">
    <source>
        <dbReference type="EMBL" id="AKH48559.1"/>
    </source>
</evidence>
<accession>A0A0F7L7I8</accession>
<protein>
    <submittedName>
        <fullName evidence="3">Uncharacterized protein</fullName>
    </submittedName>
</protein>
<proteinExistence type="predicted"/>
<reference evidence="3" key="2">
    <citation type="submission" date="2015-03" db="EMBL/GenBank/DDBJ databases">
        <authorList>
            <person name="Chow C.-E.T."/>
            <person name="Winget D.M."/>
            <person name="White R.A.III."/>
            <person name="Hallam S.J."/>
            <person name="Suttle C.A."/>
        </authorList>
    </citation>
    <scope>NUCLEOTIDE SEQUENCE</scope>
    <source>
        <strain evidence="3">Oxic1_10</strain>
    </source>
</reference>
<feature type="compositionally biased region" description="Polar residues" evidence="2">
    <location>
        <begin position="1"/>
        <end position="18"/>
    </location>
</feature>
<feature type="region of interest" description="Disordered" evidence="2">
    <location>
        <begin position="1"/>
        <end position="22"/>
    </location>
</feature>